<organism evidence="12 13">
    <name type="scientific">Brevundimonas balnearis</name>
    <dbReference type="NCBI Taxonomy" id="1572858"/>
    <lineage>
        <taxon>Bacteria</taxon>
        <taxon>Pseudomonadati</taxon>
        <taxon>Pseudomonadota</taxon>
        <taxon>Alphaproteobacteria</taxon>
        <taxon>Caulobacterales</taxon>
        <taxon>Caulobacteraceae</taxon>
        <taxon>Brevundimonas</taxon>
    </lineage>
</organism>
<evidence type="ECO:0000256" key="2">
    <source>
        <dbReference type="ARBA" id="ARBA00006636"/>
    </source>
</evidence>
<evidence type="ECO:0000259" key="10">
    <source>
        <dbReference type="PROSITE" id="PS50042"/>
    </source>
</evidence>
<dbReference type="Pfam" id="PF00027">
    <property type="entry name" value="cNMP_binding"/>
    <property type="match status" value="1"/>
</dbReference>
<evidence type="ECO:0000313" key="13">
    <source>
        <dbReference type="Proteomes" id="UP001589906"/>
    </source>
</evidence>
<evidence type="ECO:0000256" key="5">
    <source>
        <dbReference type="ARBA" id="ARBA00022963"/>
    </source>
</evidence>
<comment type="caution">
    <text evidence="9">Lacks conserved residue(s) required for the propagation of feature annotation.</text>
</comment>
<evidence type="ECO:0000256" key="3">
    <source>
        <dbReference type="ARBA" id="ARBA00022692"/>
    </source>
</evidence>
<gene>
    <name evidence="12" type="ORF">ACFFGE_09835</name>
</gene>
<evidence type="ECO:0000313" key="12">
    <source>
        <dbReference type="EMBL" id="MFC0634178.1"/>
    </source>
</evidence>
<evidence type="ECO:0000256" key="4">
    <source>
        <dbReference type="ARBA" id="ARBA00022801"/>
    </source>
</evidence>
<dbReference type="Proteomes" id="UP001589906">
    <property type="component" value="Unassembled WGS sequence"/>
</dbReference>
<keyword evidence="7 9" id="KW-0443">Lipid metabolism</keyword>
<feature type="active site" description="Proton acceptor" evidence="9">
    <location>
        <position position="446"/>
    </location>
</feature>
<comment type="caution">
    <text evidence="12">The sequence shown here is derived from an EMBL/GenBank/DDBJ whole genome shotgun (WGS) entry which is preliminary data.</text>
</comment>
<keyword evidence="8" id="KW-0472">Membrane</keyword>
<comment type="subcellular location">
    <subcellularLocation>
        <location evidence="1">Membrane</location>
    </subcellularLocation>
</comment>
<evidence type="ECO:0000256" key="1">
    <source>
        <dbReference type="ARBA" id="ARBA00004370"/>
    </source>
</evidence>
<feature type="active site" description="Nucleophile" evidence="9">
    <location>
        <position position="332"/>
    </location>
</feature>
<feature type="domain" description="PNPLA" evidence="11">
    <location>
        <begin position="299"/>
        <end position="459"/>
    </location>
</feature>
<keyword evidence="13" id="KW-1185">Reference proteome</keyword>
<keyword evidence="6" id="KW-1133">Transmembrane helix</keyword>
<reference evidence="12 13" key="1">
    <citation type="submission" date="2024-09" db="EMBL/GenBank/DDBJ databases">
        <authorList>
            <person name="Sun Q."/>
            <person name="Mori K."/>
        </authorList>
    </citation>
    <scope>NUCLEOTIDE SEQUENCE [LARGE SCALE GENOMIC DNA]</scope>
    <source>
        <strain evidence="12 13">NCAIM B.02621</strain>
    </source>
</reference>
<dbReference type="SMART" id="SM00100">
    <property type="entry name" value="cNMP"/>
    <property type="match status" value="1"/>
</dbReference>
<dbReference type="InterPro" id="IPR056556">
    <property type="entry name" value="NTE1_P-loop_dom"/>
</dbReference>
<dbReference type="InterPro" id="IPR002641">
    <property type="entry name" value="PNPLA_dom"/>
</dbReference>
<dbReference type="InterPro" id="IPR016035">
    <property type="entry name" value="Acyl_Trfase/lysoPLipase"/>
</dbReference>
<protein>
    <submittedName>
        <fullName evidence="12">Patatin-like phospholipase family protein</fullName>
    </submittedName>
</protein>
<dbReference type="Gene3D" id="3.40.1090.10">
    <property type="entry name" value="Cytosolic phospholipase A2 catalytic domain"/>
    <property type="match status" value="1"/>
</dbReference>
<keyword evidence="5 9" id="KW-0442">Lipid degradation</keyword>
<feature type="domain" description="Cyclic nucleotide-binding" evidence="10">
    <location>
        <begin position="29"/>
        <end position="130"/>
    </location>
</feature>
<comment type="similarity">
    <text evidence="2">Belongs to the NTE family.</text>
</comment>
<dbReference type="Gene3D" id="2.60.120.10">
    <property type="entry name" value="Jelly Rolls"/>
    <property type="match status" value="1"/>
</dbReference>
<evidence type="ECO:0000256" key="9">
    <source>
        <dbReference type="PROSITE-ProRule" id="PRU01161"/>
    </source>
</evidence>
<accession>A0ABV6R6H4</accession>
<dbReference type="Pfam" id="PF01734">
    <property type="entry name" value="Patatin"/>
    <property type="match status" value="1"/>
</dbReference>
<dbReference type="CDD" id="cd07205">
    <property type="entry name" value="Pat_PNPLA6_PNPLA7_NTE1_like"/>
    <property type="match status" value="1"/>
</dbReference>
<dbReference type="SUPFAM" id="SSF52151">
    <property type="entry name" value="FabD/lysophospholipase-like"/>
    <property type="match status" value="1"/>
</dbReference>
<dbReference type="CDD" id="cd00038">
    <property type="entry name" value="CAP_ED"/>
    <property type="match status" value="1"/>
</dbReference>
<dbReference type="PROSITE" id="PS50042">
    <property type="entry name" value="CNMP_BINDING_3"/>
    <property type="match status" value="1"/>
</dbReference>
<sequence>MGRRRRADTFEAALARVFEREASTRASWFTLTSGEPLFVAGAPSDTLYLLRSGRLGVFTDGMNGEPELKGVVRPGEPVGEMALVAETPHTATVVALRDSEMLALPRDAFLEAARGDPDLLVELARLMVRRSRDRTEGGAHPTVFGFVAARPRPIRAFVERVAAGIQALGFTVQVVDQSALSSVAEWFARVEDTHDFVLYVAEREETAWAALCMRQVDHLFLVGDALAAPSTDLVPSPTQALRRQSRDLILMRPRGMTRPANTRVWLDALQPNRWFQAREDEDGDAARMARVISGASIGLVLSGGGARAYAHIGAVRALREAGVMIDFVGGASMGAVVGAGVALGWDDREMDERIRRAFVDSSPLADIAFPLIAMTQGRKVQRLLEQAYGDQAMEDLLLPFYCVSSNLTRGEIEVHRRGPLKQAIRATISLPGVLPPVVSRGEVLVDGAVLDNFPTKTMKRLNAGPVIGVDLSRMRGVDAETLERPPSWWKWLLTGEWKKGTPIVSILMRSATITTDAELEIAREETDVLIQPNPGGVDIRDWKAYEPAVAAGHAAAVEALAGVETPLTHLRRKGAAARLIETDMTGEPQAAQA</sequence>
<dbReference type="RefSeq" id="WP_376836190.1">
    <property type="nucleotide sequence ID" value="NZ_JBHLSW010000007.1"/>
</dbReference>
<evidence type="ECO:0000256" key="6">
    <source>
        <dbReference type="ARBA" id="ARBA00022989"/>
    </source>
</evidence>
<feature type="short sequence motif" description="DGA/G" evidence="9">
    <location>
        <begin position="446"/>
        <end position="448"/>
    </location>
</feature>
<evidence type="ECO:0000256" key="8">
    <source>
        <dbReference type="ARBA" id="ARBA00023136"/>
    </source>
</evidence>
<keyword evidence="3" id="KW-0812">Transmembrane</keyword>
<proteinExistence type="inferred from homology"/>
<dbReference type="SUPFAM" id="SSF51206">
    <property type="entry name" value="cAMP-binding domain-like"/>
    <property type="match status" value="1"/>
</dbReference>
<name>A0ABV6R6H4_9CAUL</name>
<dbReference type="InterPro" id="IPR050301">
    <property type="entry name" value="NTE"/>
</dbReference>
<dbReference type="EMBL" id="JBHLSW010000007">
    <property type="protein sequence ID" value="MFC0634178.1"/>
    <property type="molecule type" value="Genomic_DNA"/>
</dbReference>
<evidence type="ECO:0000259" key="11">
    <source>
        <dbReference type="PROSITE" id="PS51635"/>
    </source>
</evidence>
<dbReference type="PANTHER" id="PTHR14226:SF29">
    <property type="entry name" value="NEUROPATHY TARGET ESTERASE SWS"/>
    <property type="match status" value="1"/>
</dbReference>
<dbReference type="PROSITE" id="PS51635">
    <property type="entry name" value="PNPLA"/>
    <property type="match status" value="1"/>
</dbReference>
<dbReference type="Pfam" id="PF24179">
    <property type="entry name" value="NTE_Ploop"/>
    <property type="match status" value="1"/>
</dbReference>
<dbReference type="PANTHER" id="PTHR14226">
    <property type="entry name" value="NEUROPATHY TARGET ESTERASE/SWISS CHEESE D.MELANOGASTER"/>
    <property type="match status" value="1"/>
</dbReference>
<feature type="short sequence motif" description="GXSXG" evidence="9">
    <location>
        <begin position="330"/>
        <end position="334"/>
    </location>
</feature>
<dbReference type="InterPro" id="IPR014710">
    <property type="entry name" value="RmlC-like_jellyroll"/>
</dbReference>
<evidence type="ECO:0000256" key="7">
    <source>
        <dbReference type="ARBA" id="ARBA00023098"/>
    </source>
</evidence>
<dbReference type="InterPro" id="IPR000595">
    <property type="entry name" value="cNMP-bd_dom"/>
</dbReference>
<keyword evidence="4 9" id="KW-0378">Hydrolase</keyword>
<dbReference type="InterPro" id="IPR018490">
    <property type="entry name" value="cNMP-bd_dom_sf"/>
</dbReference>